<feature type="domain" description="Histidine kinase" evidence="6">
    <location>
        <begin position="390"/>
        <end position="603"/>
    </location>
</feature>
<dbReference type="InterPro" id="IPR000700">
    <property type="entry name" value="PAS-assoc_C"/>
</dbReference>
<evidence type="ECO:0000313" key="8">
    <source>
        <dbReference type="EMBL" id="QEC62094.1"/>
    </source>
</evidence>
<dbReference type="AlphaFoldDB" id="A0A5B8USW8"/>
<comment type="catalytic activity">
    <reaction evidence="1">
        <text>ATP + protein L-histidine = ADP + protein N-phospho-L-histidine.</text>
        <dbReference type="EC" id="2.7.13.3"/>
    </reaction>
</comment>
<evidence type="ECO:0000313" key="9">
    <source>
        <dbReference type="Proteomes" id="UP000321479"/>
    </source>
</evidence>
<dbReference type="EC" id="2.7.13.3" evidence="2"/>
<dbReference type="InterPro" id="IPR013656">
    <property type="entry name" value="PAS_4"/>
</dbReference>
<evidence type="ECO:0000256" key="4">
    <source>
        <dbReference type="ARBA" id="ARBA00022679"/>
    </source>
</evidence>
<dbReference type="PROSITE" id="PS50113">
    <property type="entry name" value="PAC"/>
    <property type="match status" value="1"/>
</dbReference>
<dbReference type="InterPro" id="IPR003661">
    <property type="entry name" value="HisK_dim/P_dom"/>
</dbReference>
<dbReference type="InterPro" id="IPR035965">
    <property type="entry name" value="PAS-like_dom_sf"/>
</dbReference>
<dbReference type="Pfam" id="PF02518">
    <property type="entry name" value="HATPase_c"/>
    <property type="match status" value="1"/>
</dbReference>
<dbReference type="InterPro" id="IPR005467">
    <property type="entry name" value="His_kinase_dom"/>
</dbReference>
<evidence type="ECO:0000256" key="2">
    <source>
        <dbReference type="ARBA" id="ARBA00012438"/>
    </source>
</evidence>
<keyword evidence="3" id="KW-0597">Phosphoprotein</keyword>
<dbReference type="Gene3D" id="1.10.287.130">
    <property type="match status" value="1"/>
</dbReference>
<dbReference type="InterPro" id="IPR036890">
    <property type="entry name" value="HATPase_C_sf"/>
</dbReference>
<dbReference type="KEGG" id="mgin:FRZ54_05675"/>
<evidence type="ECO:0000259" key="6">
    <source>
        <dbReference type="PROSITE" id="PS50109"/>
    </source>
</evidence>
<feature type="domain" description="PAC" evidence="7">
    <location>
        <begin position="320"/>
        <end position="372"/>
    </location>
</feature>
<evidence type="ECO:0000256" key="1">
    <source>
        <dbReference type="ARBA" id="ARBA00000085"/>
    </source>
</evidence>
<sequence>MKQALRPTGIEVLGNIPWGTHFCHFYQNDEDLLSIQVPFFKTGLENNEYCIWVTSGQTTVENAKNALKEVVPDLDKYYEHKSIEILSHHDWYLINGQFELDNVIRLMLARLKIALENGFAGLRLNGDEAWMDQRTSHDFMEYERFLNPAIAGKKLIISCSYQLSKCTATDVLDVALLHESAVSKRKDRWEILETRNFLTSQTQLNLERDLLTKRVLKTTRELNGITEQVKKERSERKKGVFSPYKSELYLKTIVNTSDIAFVLFDSDSHVLLFNAIANYWSILSFGVPLKKGVYLPDLLNEEGKIKFKETIKAVLSGQSLSYETSYQDQGEFREWYRVTIHPVKDDDGKVVGVCCTASNITRDKRAETELQRISGRLEERNKDVDKFAFSLSHDLRAPLANMLGLARMLKNTNVPNSERPELESFLFQSIEKLNDAVYNLNRILELDKTLSLKKAKVNLTELVNEVSARYKPIAKQDAVRIYTDFDNVNEIFTIVSYLESIFFHLIFSSITYNQTGRPPVIEITAEKTANKVIIHYKNFGKGGYSKGTKADAGSYKTLNTSIRGHGVGLSTVKTRVDILGGSISVGTLPDGGKEYRIELPLDLSETNL</sequence>
<dbReference type="RefSeq" id="WP_147030671.1">
    <property type="nucleotide sequence ID" value="NZ_CP042436.1"/>
</dbReference>
<dbReference type="SUPFAM" id="SSF47384">
    <property type="entry name" value="Homodimeric domain of signal transducing histidine kinase"/>
    <property type="match status" value="1"/>
</dbReference>
<dbReference type="CDD" id="cd00082">
    <property type="entry name" value="HisKA"/>
    <property type="match status" value="1"/>
</dbReference>
<evidence type="ECO:0000256" key="3">
    <source>
        <dbReference type="ARBA" id="ARBA00022553"/>
    </source>
</evidence>
<dbReference type="PANTHER" id="PTHR43304">
    <property type="entry name" value="PHYTOCHROME-LIKE PROTEIN CPH1"/>
    <property type="match status" value="1"/>
</dbReference>
<keyword evidence="5" id="KW-0418">Kinase</keyword>
<evidence type="ECO:0000256" key="5">
    <source>
        <dbReference type="ARBA" id="ARBA00022777"/>
    </source>
</evidence>
<dbReference type="NCBIfam" id="TIGR00229">
    <property type="entry name" value="sensory_box"/>
    <property type="match status" value="1"/>
</dbReference>
<dbReference type="PANTHER" id="PTHR43304:SF1">
    <property type="entry name" value="PAC DOMAIN-CONTAINING PROTEIN"/>
    <property type="match status" value="1"/>
</dbReference>
<gene>
    <name evidence="8" type="ORF">FRZ54_05675</name>
</gene>
<dbReference type="InterPro" id="IPR052162">
    <property type="entry name" value="Sensor_kinase/Photoreceptor"/>
</dbReference>
<dbReference type="Gene3D" id="3.30.450.20">
    <property type="entry name" value="PAS domain"/>
    <property type="match status" value="1"/>
</dbReference>
<dbReference type="InterPro" id="IPR025847">
    <property type="entry name" value="MEDS_domain"/>
</dbReference>
<protein>
    <recommendedName>
        <fullName evidence="2">histidine kinase</fullName>
        <ecNumber evidence="2">2.7.13.3</ecNumber>
    </recommendedName>
</protein>
<dbReference type="PROSITE" id="PS50109">
    <property type="entry name" value="HIS_KIN"/>
    <property type="match status" value="1"/>
</dbReference>
<keyword evidence="9" id="KW-1185">Reference proteome</keyword>
<dbReference type="Pfam" id="PF14417">
    <property type="entry name" value="MEDS"/>
    <property type="match status" value="1"/>
</dbReference>
<dbReference type="InterPro" id="IPR036097">
    <property type="entry name" value="HisK_dim/P_sf"/>
</dbReference>
<evidence type="ECO:0000259" key="7">
    <source>
        <dbReference type="PROSITE" id="PS50113"/>
    </source>
</evidence>
<accession>A0A5B8USW8</accession>
<dbReference type="Gene3D" id="3.30.565.10">
    <property type="entry name" value="Histidine kinase-like ATPase, C-terminal domain"/>
    <property type="match status" value="1"/>
</dbReference>
<reference evidence="8 9" key="1">
    <citation type="journal article" date="2017" name="Curr. Microbiol.">
        <title>Mucilaginibacter ginsenosidivorans sp. nov., Isolated from Soil of Ginseng Field.</title>
        <authorList>
            <person name="Kim M.M."/>
            <person name="Siddiqi M.Z."/>
            <person name="Im W.T."/>
        </authorList>
    </citation>
    <scope>NUCLEOTIDE SEQUENCE [LARGE SCALE GENOMIC DNA]</scope>
    <source>
        <strain evidence="8 9">Gsoil 3017</strain>
    </source>
</reference>
<dbReference type="InterPro" id="IPR003594">
    <property type="entry name" value="HATPase_dom"/>
</dbReference>
<proteinExistence type="predicted"/>
<dbReference type="SUPFAM" id="SSF55785">
    <property type="entry name" value="PYP-like sensor domain (PAS domain)"/>
    <property type="match status" value="1"/>
</dbReference>
<keyword evidence="4" id="KW-0808">Transferase</keyword>
<dbReference type="Proteomes" id="UP000321479">
    <property type="component" value="Chromosome"/>
</dbReference>
<dbReference type="GO" id="GO:0000155">
    <property type="term" value="F:phosphorelay sensor kinase activity"/>
    <property type="evidence" value="ECO:0007669"/>
    <property type="project" value="InterPro"/>
</dbReference>
<name>A0A5B8USW8_9SPHI</name>
<dbReference type="SUPFAM" id="SSF55874">
    <property type="entry name" value="ATPase domain of HSP90 chaperone/DNA topoisomerase II/histidine kinase"/>
    <property type="match status" value="1"/>
</dbReference>
<organism evidence="8 9">
    <name type="scientific">Mucilaginibacter ginsenosidivorans</name>
    <dbReference type="NCBI Taxonomy" id="398053"/>
    <lineage>
        <taxon>Bacteria</taxon>
        <taxon>Pseudomonadati</taxon>
        <taxon>Bacteroidota</taxon>
        <taxon>Sphingobacteriia</taxon>
        <taxon>Sphingobacteriales</taxon>
        <taxon>Sphingobacteriaceae</taxon>
        <taxon>Mucilaginibacter</taxon>
    </lineage>
</organism>
<dbReference type="EMBL" id="CP042436">
    <property type="protein sequence ID" value="QEC62094.1"/>
    <property type="molecule type" value="Genomic_DNA"/>
</dbReference>
<dbReference type="Pfam" id="PF08448">
    <property type="entry name" value="PAS_4"/>
    <property type="match status" value="1"/>
</dbReference>
<dbReference type="InterPro" id="IPR000014">
    <property type="entry name" value="PAS"/>
</dbReference>
<dbReference type="OrthoDB" id="1522284at2"/>